<dbReference type="InterPro" id="IPR039247">
    <property type="entry name" value="KhpB"/>
</dbReference>
<dbReference type="Proteomes" id="UP000032452">
    <property type="component" value="Unassembled WGS sequence"/>
</dbReference>
<gene>
    <name evidence="2" type="ORF">UH38_07335</name>
</gene>
<dbReference type="InterPro" id="IPR015946">
    <property type="entry name" value="KH_dom-like_a/b"/>
</dbReference>
<dbReference type="OrthoDB" id="465424at2"/>
<feature type="domain" description="R3H" evidence="1">
    <location>
        <begin position="100"/>
        <end position="166"/>
    </location>
</feature>
<dbReference type="PROSITE" id="PS51061">
    <property type="entry name" value="R3H"/>
    <property type="match status" value="1"/>
</dbReference>
<accession>A0A0D8ZU50</accession>
<evidence type="ECO:0000313" key="2">
    <source>
        <dbReference type="EMBL" id="KJH72245.1"/>
    </source>
</evidence>
<protein>
    <submittedName>
        <fullName evidence="2">RNA-binding protein</fullName>
    </submittedName>
</protein>
<dbReference type="InterPro" id="IPR036867">
    <property type="entry name" value="R3H_dom_sf"/>
</dbReference>
<organism evidence="2 3">
    <name type="scientific">Aliterella atlantica CENA595</name>
    <dbReference type="NCBI Taxonomy" id="1618023"/>
    <lineage>
        <taxon>Bacteria</taxon>
        <taxon>Bacillati</taxon>
        <taxon>Cyanobacteriota</taxon>
        <taxon>Cyanophyceae</taxon>
        <taxon>Chroococcidiopsidales</taxon>
        <taxon>Aliterellaceae</taxon>
        <taxon>Aliterella</taxon>
    </lineage>
</organism>
<proteinExistence type="predicted"/>
<evidence type="ECO:0000259" key="1">
    <source>
        <dbReference type="PROSITE" id="PS51061"/>
    </source>
</evidence>
<dbReference type="CDD" id="cd02644">
    <property type="entry name" value="R3H_jag"/>
    <property type="match status" value="1"/>
</dbReference>
<dbReference type="InterPro" id="IPR001374">
    <property type="entry name" value="R3H_dom"/>
</dbReference>
<dbReference type="PATRIC" id="fig|1618023.3.peg.3145"/>
<evidence type="ECO:0000313" key="3">
    <source>
        <dbReference type="Proteomes" id="UP000032452"/>
    </source>
</evidence>
<keyword evidence="3" id="KW-1185">Reference proteome</keyword>
<dbReference type="Gene3D" id="3.30.300.20">
    <property type="match status" value="1"/>
</dbReference>
<dbReference type="PANTHER" id="PTHR35800">
    <property type="entry name" value="PROTEIN JAG"/>
    <property type="match status" value="1"/>
</dbReference>
<sequence length="171" mass="18987">MTDSTKQKGQQWLESLLKLAGVAADVQATEVDSASNSPDEVKNYWLTIDETNLSANQVENLIGTQGTVLDGIQYLANAALNLGQKEQQAFYTIELNGYRAKRQAELEEVAKSAATQVLESGAEVEIKSLSSAERRQIHTILQDYEELETFSKGKEPHRHLVVRLLQPTVDE</sequence>
<dbReference type="PANTHER" id="PTHR35800:SF1">
    <property type="entry name" value="RNA-BINDING PROTEIN KHPB"/>
    <property type="match status" value="1"/>
</dbReference>
<dbReference type="Pfam" id="PF01424">
    <property type="entry name" value="R3H"/>
    <property type="match status" value="1"/>
</dbReference>
<dbReference type="EMBL" id="JYON01000006">
    <property type="protein sequence ID" value="KJH72245.1"/>
    <property type="molecule type" value="Genomic_DNA"/>
</dbReference>
<name>A0A0D8ZU50_9CYAN</name>
<comment type="caution">
    <text evidence="2">The sequence shown here is derived from an EMBL/GenBank/DDBJ whole genome shotgun (WGS) entry which is preliminary data.</text>
</comment>
<dbReference type="GO" id="GO:0003723">
    <property type="term" value="F:RNA binding"/>
    <property type="evidence" value="ECO:0007669"/>
    <property type="project" value="InterPro"/>
</dbReference>
<dbReference type="AlphaFoldDB" id="A0A0D8ZU50"/>
<reference evidence="2 3" key="1">
    <citation type="submission" date="2015-02" db="EMBL/GenBank/DDBJ databases">
        <title>Draft genome of a novel marine cyanobacterium (Chroococcales) isolated from South Atlantic Ocean.</title>
        <authorList>
            <person name="Rigonato J."/>
            <person name="Alvarenga D.O."/>
            <person name="Branco L.H."/>
            <person name="Varani A.M."/>
            <person name="Brandini F.P."/>
            <person name="Fiore M.F."/>
        </authorList>
    </citation>
    <scope>NUCLEOTIDE SEQUENCE [LARGE SCALE GENOMIC DNA]</scope>
    <source>
        <strain evidence="2 3">CENA595</strain>
    </source>
</reference>
<dbReference type="SMART" id="SM00393">
    <property type="entry name" value="R3H"/>
    <property type="match status" value="1"/>
</dbReference>
<dbReference type="InterPro" id="IPR034079">
    <property type="entry name" value="R3H_KhpB"/>
</dbReference>
<dbReference type="SUPFAM" id="SSF82708">
    <property type="entry name" value="R3H domain"/>
    <property type="match status" value="1"/>
</dbReference>
<dbReference type="STRING" id="1618023.UH38_07335"/>
<dbReference type="Gene3D" id="3.30.1370.50">
    <property type="entry name" value="R3H-like domain"/>
    <property type="match status" value="1"/>
</dbReference>
<dbReference type="RefSeq" id="WP_045054003.1">
    <property type="nucleotide sequence ID" value="NZ_CAWMDP010000038.1"/>
</dbReference>